<dbReference type="AlphaFoldDB" id="A0A1H0A404"/>
<dbReference type="EMBL" id="FNIN01000001">
    <property type="protein sequence ID" value="SDN27991.1"/>
    <property type="molecule type" value="Genomic_DNA"/>
</dbReference>
<dbReference type="RefSeq" id="WP_092062199.1">
    <property type="nucleotide sequence ID" value="NZ_FNIN01000001.1"/>
</dbReference>
<dbReference type="STRING" id="206665.SAMN04488516_101266"/>
<name>A0A1H0A404_9BACT</name>
<feature type="domain" description="DUF374" evidence="1">
    <location>
        <begin position="59"/>
        <end position="128"/>
    </location>
</feature>
<organism evidence="2 3">
    <name type="scientific">Desulfonauticus submarinus</name>
    <dbReference type="NCBI Taxonomy" id="206665"/>
    <lineage>
        <taxon>Bacteria</taxon>
        <taxon>Pseudomonadati</taxon>
        <taxon>Thermodesulfobacteriota</taxon>
        <taxon>Desulfovibrionia</taxon>
        <taxon>Desulfovibrionales</taxon>
        <taxon>Desulfonauticaceae</taxon>
        <taxon>Desulfonauticus</taxon>
    </lineage>
</organism>
<proteinExistence type="predicted"/>
<evidence type="ECO:0000313" key="2">
    <source>
        <dbReference type="EMBL" id="SDN27991.1"/>
    </source>
</evidence>
<dbReference type="InterPro" id="IPR007172">
    <property type="entry name" value="DUF374"/>
</dbReference>
<dbReference type="Proteomes" id="UP000199602">
    <property type="component" value="Unassembled WGS sequence"/>
</dbReference>
<evidence type="ECO:0000313" key="3">
    <source>
        <dbReference type="Proteomes" id="UP000199602"/>
    </source>
</evidence>
<gene>
    <name evidence="2" type="ORF">SAMN04488516_101266</name>
</gene>
<dbReference type="SUPFAM" id="SSF69593">
    <property type="entry name" value="Glycerol-3-phosphate (1)-acyltransferase"/>
    <property type="match status" value="1"/>
</dbReference>
<reference evidence="2 3" key="1">
    <citation type="submission" date="2016-10" db="EMBL/GenBank/DDBJ databases">
        <authorList>
            <person name="de Groot N.N."/>
        </authorList>
    </citation>
    <scope>NUCLEOTIDE SEQUENCE [LARGE SCALE GENOMIC DNA]</scope>
    <source>
        <strain evidence="2 3">DSM 15269</strain>
    </source>
</reference>
<dbReference type="CDD" id="cd07983">
    <property type="entry name" value="LPLAT_DUF374-like"/>
    <property type="match status" value="1"/>
</dbReference>
<dbReference type="Pfam" id="PF04028">
    <property type="entry name" value="DUF374"/>
    <property type="match status" value="1"/>
</dbReference>
<evidence type="ECO:0000259" key="1">
    <source>
        <dbReference type="Pfam" id="PF04028"/>
    </source>
</evidence>
<protein>
    <recommendedName>
        <fullName evidence="1">DUF374 domain-containing protein</fullName>
    </recommendedName>
</protein>
<keyword evidence="3" id="KW-1185">Reference proteome</keyword>
<dbReference type="OrthoDB" id="9810508at2"/>
<sequence>MSKSKKIKIPFSIITALAKIWSSTLRYKQIEYDNYICLKKQEQPVLFGIWHGELFPLCYLHRNQNIRVLVSPSRDGEIIANVLLKLGYTLARGSSNKTGVKALISMLKKFRQDPRDMVITLDGPTGPRHKIKDGILFLAYKLELPIIPVRVCISKKFVFNSWDKFELPYPFAKCEVKYGKPILVKDKNFEFYKKYLYKELDLLYVR</sequence>
<accession>A0A1H0A404</accession>